<proteinExistence type="predicted"/>
<dbReference type="Proteomes" id="UP000673375">
    <property type="component" value="Unassembled WGS sequence"/>
</dbReference>
<accession>A0ABS4CEQ4</accession>
<evidence type="ECO:0000313" key="1">
    <source>
        <dbReference type="EMBL" id="MBP1044863.1"/>
    </source>
</evidence>
<dbReference type="EMBL" id="JAEDXU010000001">
    <property type="protein sequence ID" value="MBP1044863.1"/>
    <property type="molecule type" value="Genomic_DNA"/>
</dbReference>
<evidence type="ECO:0000313" key="2">
    <source>
        <dbReference type="Proteomes" id="UP000673375"/>
    </source>
</evidence>
<sequence length="64" mass="7211">MEILITKVKQYNGPLRHVVSVDGVPVAVTKRRGRAEKLSAYLQGYQVDISDRSVERALSVLRED</sequence>
<comment type="caution">
    <text evidence="1">The sequence shown here is derived from an EMBL/GenBank/DDBJ whole genome shotgun (WGS) entry which is preliminary data.</text>
</comment>
<reference evidence="1 2" key="1">
    <citation type="submission" date="2020-12" db="EMBL/GenBank/DDBJ databases">
        <title>Vagococcus allomyrinae sp. nov. and Enterococcus lavae sp. nov., isolated from the larvae of Allomyrina dichotoma.</title>
        <authorList>
            <person name="Lee S.D."/>
        </authorList>
    </citation>
    <scope>NUCLEOTIDE SEQUENCE [LARGE SCALE GENOMIC DNA]</scope>
    <source>
        <strain evidence="1 2">BWM-S5</strain>
    </source>
</reference>
<protein>
    <recommendedName>
        <fullName evidence="3">Prevent-host-death protein</fullName>
    </recommendedName>
</protein>
<gene>
    <name evidence="1" type="ORF">I6N96_01125</name>
</gene>
<name>A0ABS4CEQ4_9ENTE</name>
<evidence type="ECO:0008006" key="3">
    <source>
        <dbReference type="Google" id="ProtNLM"/>
    </source>
</evidence>
<dbReference type="RefSeq" id="WP_209555659.1">
    <property type="nucleotide sequence ID" value="NZ_JAEDXU010000001.1"/>
</dbReference>
<keyword evidence="2" id="KW-1185">Reference proteome</keyword>
<organism evidence="1 2">
    <name type="scientific">Enterococcus larvae</name>
    <dbReference type="NCBI Taxonomy" id="2794352"/>
    <lineage>
        <taxon>Bacteria</taxon>
        <taxon>Bacillati</taxon>
        <taxon>Bacillota</taxon>
        <taxon>Bacilli</taxon>
        <taxon>Lactobacillales</taxon>
        <taxon>Enterococcaceae</taxon>
        <taxon>Enterococcus</taxon>
    </lineage>
</organism>